<dbReference type="InterPro" id="IPR028098">
    <property type="entry name" value="Glyco_trans_4-like_N"/>
</dbReference>
<dbReference type="AlphaFoldDB" id="A0A0K6HR85"/>
<dbReference type="Gene3D" id="3.40.50.2000">
    <property type="entry name" value="Glycogen Phosphorylase B"/>
    <property type="match status" value="2"/>
</dbReference>
<dbReference type="EMBL" id="CYHE01000002">
    <property type="protein sequence ID" value="CUA93389.1"/>
    <property type="molecule type" value="Genomic_DNA"/>
</dbReference>
<feature type="domain" description="Glycosyltransferase subfamily 4-like N-terminal" evidence="2">
    <location>
        <begin position="7"/>
        <end position="146"/>
    </location>
</feature>
<gene>
    <name evidence="3" type="ORF">Ga0061067_102365</name>
</gene>
<feature type="domain" description="Glycosyl transferase family 1" evidence="1">
    <location>
        <begin position="192"/>
        <end position="355"/>
    </location>
</feature>
<accession>A0A0K6HR85</accession>
<keyword evidence="3" id="KW-0808">Transferase</keyword>
<dbReference type="InterPro" id="IPR001296">
    <property type="entry name" value="Glyco_trans_1"/>
</dbReference>
<dbReference type="OrthoDB" id="9790710at2"/>
<keyword evidence="4" id="KW-1185">Reference proteome</keyword>
<dbReference type="Pfam" id="PF00534">
    <property type="entry name" value="Glycos_transf_1"/>
    <property type="match status" value="1"/>
</dbReference>
<dbReference type="Pfam" id="PF13477">
    <property type="entry name" value="Glyco_trans_4_2"/>
    <property type="match status" value="1"/>
</dbReference>
<evidence type="ECO:0000313" key="3">
    <source>
        <dbReference type="EMBL" id="CUA93389.1"/>
    </source>
</evidence>
<protein>
    <submittedName>
        <fullName evidence="3">Glycosyltransferase involved in cell wall bisynthesis</fullName>
    </submittedName>
</protein>
<organism evidence="3 4">
    <name type="scientific">Pannonibacter indicus</name>
    <dbReference type="NCBI Taxonomy" id="466044"/>
    <lineage>
        <taxon>Bacteria</taxon>
        <taxon>Pseudomonadati</taxon>
        <taxon>Pseudomonadota</taxon>
        <taxon>Alphaproteobacteria</taxon>
        <taxon>Hyphomicrobiales</taxon>
        <taxon>Stappiaceae</taxon>
        <taxon>Pannonibacter</taxon>
    </lineage>
</organism>
<proteinExistence type="predicted"/>
<dbReference type="GO" id="GO:0016757">
    <property type="term" value="F:glycosyltransferase activity"/>
    <property type="evidence" value="ECO:0007669"/>
    <property type="project" value="InterPro"/>
</dbReference>
<dbReference type="Proteomes" id="UP000183900">
    <property type="component" value="Unassembled WGS sequence"/>
</dbReference>
<name>A0A0K6HR85_9HYPH</name>
<dbReference type="RefSeq" id="WP_072242526.1">
    <property type="nucleotide sequence ID" value="NZ_CYHE01000002.1"/>
</dbReference>
<sequence>MSLPKPKILFVVSEDWYFRSHRLPLAAALVRAGHEVVLAARTNGDEAVISAEGVRVIPLQHMDRSGLNPFRDLRSIAELMRIYRAEKPALVHHVALKPVLYGALAARLTGVPAIVNALAGLGFVFSSTSRKARVLRPVMRGLFRLLLGNPRSRVIVQNSHDAAALTHNGLLDPSQVRLIRSAGVNLSSYAATPLPDGAPVVLLASRLLWDKGIGEFVEAARRLRADGVSARFVLTGRPDEKNPSSVSRQQLEAWVAEGVVEWWGYRSDMPEVLAATHIFCLPSYYGEGIPKVLIEAMACARPVVTTTMPGCSEAVEDGGTGLLVEPRNAAALTAAIRRLLQDPATCARMGEAGRHKAEAEFAEEAIIEQTRAVYHELF</sequence>
<dbReference type="CDD" id="cd03808">
    <property type="entry name" value="GT4_CapM-like"/>
    <property type="match status" value="1"/>
</dbReference>
<dbReference type="PANTHER" id="PTHR12526:SF638">
    <property type="entry name" value="SPORE COAT PROTEIN SA"/>
    <property type="match status" value="1"/>
</dbReference>
<dbReference type="SUPFAM" id="SSF53756">
    <property type="entry name" value="UDP-Glycosyltransferase/glycogen phosphorylase"/>
    <property type="match status" value="1"/>
</dbReference>
<evidence type="ECO:0000259" key="2">
    <source>
        <dbReference type="Pfam" id="PF13477"/>
    </source>
</evidence>
<evidence type="ECO:0000259" key="1">
    <source>
        <dbReference type="Pfam" id="PF00534"/>
    </source>
</evidence>
<evidence type="ECO:0000313" key="4">
    <source>
        <dbReference type="Proteomes" id="UP000183900"/>
    </source>
</evidence>
<dbReference type="PANTHER" id="PTHR12526">
    <property type="entry name" value="GLYCOSYLTRANSFERASE"/>
    <property type="match status" value="1"/>
</dbReference>
<reference evidence="4" key="1">
    <citation type="submission" date="2015-08" db="EMBL/GenBank/DDBJ databases">
        <authorList>
            <person name="Varghese N."/>
        </authorList>
    </citation>
    <scope>NUCLEOTIDE SEQUENCE [LARGE SCALE GENOMIC DNA]</scope>
    <source>
        <strain evidence="4">DSM 23407</strain>
    </source>
</reference>